<sequence>MTDLLGAIDASVSLAERLYNLTLRYMGANDSAEKLHLFSGQVNTARLKLPSRTLESNERGFRKLQRGTRFEIETAATALEKDLGNAVAYLGDHDPSRSSFHRLSWVLWVESSATKLFDDIHRHMDVLQGIVELVRLAPKARCLNDAEHPNDFKIYFPPMQFVDHDFSYCVSSHWGSSGNAPREAQRGPLLLFVESYRPDIRKTDDQSTQDSKRLKANQVAERIATMLWWSCDSDESYQTGLLPSIGSDQYRVCFLIPKNAKDQKTLGNLIRESQPGETHERKVPLEMRLSLALQLAEAIRKVHSAGLAHCAIRSDTVLFLAPLESQENDNGELGIGRQDNERYNMDEPKPLKRTGTMGAVKRTLTRALTFTAKADKSSKGDPSTKRVHGAVERRTSQRSVRDKGKGGRRERVARVLGMHDDTSSGTFSDLNAGDNWLDDTRIGDSEQRTRNTTTDPKVGSVPPGFGSVYLTYWGAAHQRGVVLPDRNPHWPKDIYRHPEQQRKIEKQVNMGHDTYSLGVCLLEIGLWELLVNLQQGHTVPSRLASKACTPYDPKKTYDRETTKQGLVRLAEEELPGAMGDGYVTMVKACLTCLDDDAQARSQWGVRFKRLDRKKDCNAFRDVVVSFLSKVNTAFQK</sequence>
<protein>
    <submittedName>
        <fullName evidence="2">Uu.00g138330.m01.CDS01</fullName>
    </submittedName>
</protein>
<dbReference type="EMBL" id="CAUWAG010000012">
    <property type="protein sequence ID" value="CAJ2508807.1"/>
    <property type="molecule type" value="Genomic_DNA"/>
</dbReference>
<feature type="region of interest" description="Disordered" evidence="1">
    <location>
        <begin position="439"/>
        <end position="460"/>
    </location>
</feature>
<dbReference type="Proteomes" id="UP001295740">
    <property type="component" value="Unassembled WGS sequence"/>
</dbReference>
<keyword evidence="3" id="KW-1185">Reference proteome</keyword>
<dbReference type="SUPFAM" id="SSF56112">
    <property type="entry name" value="Protein kinase-like (PK-like)"/>
    <property type="match status" value="1"/>
</dbReference>
<proteinExistence type="predicted"/>
<evidence type="ECO:0000313" key="2">
    <source>
        <dbReference type="EMBL" id="CAJ2508807.1"/>
    </source>
</evidence>
<comment type="caution">
    <text evidence="2">The sequence shown here is derived from an EMBL/GenBank/DDBJ whole genome shotgun (WGS) entry which is preliminary data.</text>
</comment>
<feature type="region of interest" description="Disordered" evidence="1">
    <location>
        <begin position="330"/>
        <end position="354"/>
    </location>
</feature>
<accession>A0AAI8YL58</accession>
<evidence type="ECO:0000256" key="1">
    <source>
        <dbReference type="SAM" id="MobiDB-lite"/>
    </source>
</evidence>
<feature type="compositionally biased region" description="Basic and acidic residues" evidence="1">
    <location>
        <begin position="338"/>
        <end position="350"/>
    </location>
</feature>
<dbReference type="Gene3D" id="1.10.510.10">
    <property type="entry name" value="Transferase(Phosphotransferase) domain 1"/>
    <property type="match status" value="1"/>
</dbReference>
<dbReference type="InterPro" id="IPR011009">
    <property type="entry name" value="Kinase-like_dom_sf"/>
</dbReference>
<reference evidence="2" key="1">
    <citation type="submission" date="2023-10" db="EMBL/GenBank/DDBJ databases">
        <authorList>
            <person name="Hackl T."/>
        </authorList>
    </citation>
    <scope>NUCLEOTIDE SEQUENCE</scope>
</reference>
<gene>
    <name evidence="2" type="ORF">KHLLAP_LOCUS9275</name>
</gene>
<dbReference type="AlphaFoldDB" id="A0AAI8YL58"/>
<feature type="compositionally biased region" description="Basic and acidic residues" evidence="1">
    <location>
        <begin position="439"/>
        <end position="449"/>
    </location>
</feature>
<name>A0AAI8YL58_9PEZI</name>
<organism evidence="2 3">
    <name type="scientific">Anthostomella pinea</name>
    <dbReference type="NCBI Taxonomy" id="933095"/>
    <lineage>
        <taxon>Eukaryota</taxon>
        <taxon>Fungi</taxon>
        <taxon>Dikarya</taxon>
        <taxon>Ascomycota</taxon>
        <taxon>Pezizomycotina</taxon>
        <taxon>Sordariomycetes</taxon>
        <taxon>Xylariomycetidae</taxon>
        <taxon>Xylariales</taxon>
        <taxon>Xylariaceae</taxon>
        <taxon>Anthostomella</taxon>
    </lineage>
</organism>
<feature type="region of interest" description="Disordered" evidence="1">
    <location>
        <begin position="373"/>
        <end position="410"/>
    </location>
</feature>
<evidence type="ECO:0000313" key="3">
    <source>
        <dbReference type="Proteomes" id="UP001295740"/>
    </source>
</evidence>
<dbReference type="PANTHER" id="PTHR37542">
    <property type="entry name" value="HELO DOMAIN-CONTAINING PROTEIN-RELATED"/>
    <property type="match status" value="1"/>
</dbReference>
<dbReference type="PANTHER" id="PTHR37542:SF3">
    <property type="entry name" value="PRION-INHIBITION AND PROPAGATION HELO DOMAIN-CONTAINING PROTEIN"/>
    <property type="match status" value="1"/>
</dbReference>